<dbReference type="Proteomes" id="UP001597163">
    <property type="component" value="Unassembled WGS sequence"/>
</dbReference>
<dbReference type="RefSeq" id="WP_311937907.1">
    <property type="nucleotide sequence ID" value="NZ_JAVSCK010000002.1"/>
</dbReference>
<reference evidence="6" key="1">
    <citation type="journal article" date="2019" name="Int. J. Syst. Evol. Microbiol.">
        <title>The Global Catalogue of Microorganisms (GCM) 10K type strain sequencing project: providing services to taxonomists for standard genome sequencing and annotation.</title>
        <authorList>
            <consortium name="The Broad Institute Genomics Platform"/>
            <consortium name="The Broad Institute Genome Sequencing Center for Infectious Disease"/>
            <person name="Wu L."/>
            <person name="Ma J."/>
        </authorList>
    </citation>
    <scope>NUCLEOTIDE SEQUENCE [LARGE SCALE GENOMIC DNA]</scope>
    <source>
        <strain evidence="6">CCUG 63246</strain>
    </source>
</reference>
<gene>
    <name evidence="5" type="ORF">ACFQ2E_06325</name>
</gene>
<dbReference type="Gene3D" id="2.40.100.10">
    <property type="entry name" value="Cyclophilin-like"/>
    <property type="match status" value="1"/>
</dbReference>
<organism evidence="5 6">
    <name type="scientific">Hwangdonia seohaensis</name>
    <dbReference type="NCBI Taxonomy" id="1240727"/>
    <lineage>
        <taxon>Bacteria</taxon>
        <taxon>Pseudomonadati</taxon>
        <taxon>Bacteroidota</taxon>
        <taxon>Flavobacteriia</taxon>
        <taxon>Flavobacteriales</taxon>
        <taxon>Flavobacteriaceae</taxon>
        <taxon>Hwangdonia</taxon>
    </lineage>
</organism>
<sequence>MRAIINWKARSSMVKVIKTGFYSSIQDLGRFGFQHYGVPYSGAMDRYSATMANAVLGNDENAAVIEMTMTGATLQFYGNANICISGADMSPKINSNQVQLYKNIAVKTGDVLSFGKLNYGFRCYLAISGGFKTEKVMRSRSMYKGITNSFNLRINDELPFSDFIEINSKHARIKINANHFNANEIEVYKGPEFDLLSKEQQEKLFSKPFKISKENNRMAYQLEDTLDNSLQPIITSLVLPGTVQLTPSGKLIVLMRDCQTTGGYPRILQLKESSISVLAQKFTGQNISFKLLEY</sequence>
<dbReference type="PANTHER" id="PTHR43309">
    <property type="entry name" value="5-OXOPROLINASE SUBUNIT C"/>
    <property type="match status" value="1"/>
</dbReference>
<proteinExistence type="predicted"/>
<dbReference type="EMBL" id="JBHTLJ010000002">
    <property type="protein sequence ID" value="MFD1162024.1"/>
    <property type="molecule type" value="Genomic_DNA"/>
</dbReference>
<evidence type="ECO:0000256" key="1">
    <source>
        <dbReference type="ARBA" id="ARBA00022741"/>
    </source>
</evidence>
<evidence type="ECO:0000259" key="4">
    <source>
        <dbReference type="SMART" id="SM00797"/>
    </source>
</evidence>
<comment type="caution">
    <text evidence="5">The sequence shown here is derived from an EMBL/GenBank/DDBJ whole genome shotgun (WGS) entry which is preliminary data.</text>
</comment>
<dbReference type="PANTHER" id="PTHR43309:SF5">
    <property type="entry name" value="5-OXOPROLINASE SUBUNIT C"/>
    <property type="match status" value="1"/>
</dbReference>
<dbReference type="SMART" id="SM00797">
    <property type="entry name" value="AHS2"/>
    <property type="match status" value="1"/>
</dbReference>
<keyword evidence="2" id="KW-0378">Hydrolase</keyword>
<evidence type="ECO:0000313" key="6">
    <source>
        <dbReference type="Proteomes" id="UP001597163"/>
    </source>
</evidence>
<dbReference type="Pfam" id="PF02626">
    <property type="entry name" value="CT_A_B"/>
    <property type="match status" value="1"/>
</dbReference>
<evidence type="ECO:0000256" key="2">
    <source>
        <dbReference type="ARBA" id="ARBA00022801"/>
    </source>
</evidence>
<dbReference type="InterPro" id="IPR003778">
    <property type="entry name" value="CT_A_B"/>
</dbReference>
<dbReference type="InterPro" id="IPR029000">
    <property type="entry name" value="Cyclophilin-like_dom_sf"/>
</dbReference>
<protein>
    <submittedName>
        <fullName evidence="5">Biotin-dependent carboxyltransferase family protein</fullName>
    </submittedName>
</protein>
<dbReference type="InterPro" id="IPR052708">
    <property type="entry name" value="PxpC"/>
</dbReference>
<keyword evidence="1" id="KW-0547">Nucleotide-binding</keyword>
<feature type="domain" description="Carboxyltransferase" evidence="4">
    <location>
        <begin position="35"/>
        <end position="294"/>
    </location>
</feature>
<evidence type="ECO:0000313" key="5">
    <source>
        <dbReference type="EMBL" id="MFD1162024.1"/>
    </source>
</evidence>
<keyword evidence="6" id="KW-1185">Reference proteome</keyword>
<keyword evidence="3" id="KW-0067">ATP-binding</keyword>
<evidence type="ECO:0000256" key="3">
    <source>
        <dbReference type="ARBA" id="ARBA00022840"/>
    </source>
</evidence>
<name>A0ABW3RAD0_9FLAO</name>
<accession>A0ABW3RAD0</accession>